<comment type="caution">
    <text evidence="1">The sequence shown here is derived from an EMBL/GenBank/DDBJ whole genome shotgun (WGS) entry which is preliminary data.</text>
</comment>
<evidence type="ECO:0000313" key="1">
    <source>
        <dbReference type="EMBL" id="CAA3033349.1"/>
    </source>
</evidence>
<organism evidence="1 2">
    <name type="scientific">Olea europaea subsp. europaea</name>
    <dbReference type="NCBI Taxonomy" id="158383"/>
    <lineage>
        <taxon>Eukaryota</taxon>
        <taxon>Viridiplantae</taxon>
        <taxon>Streptophyta</taxon>
        <taxon>Embryophyta</taxon>
        <taxon>Tracheophyta</taxon>
        <taxon>Spermatophyta</taxon>
        <taxon>Magnoliopsida</taxon>
        <taxon>eudicotyledons</taxon>
        <taxon>Gunneridae</taxon>
        <taxon>Pentapetalae</taxon>
        <taxon>asterids</taxon>
        <taxon>lamiids</taxon>
        <taxon>Lamiales</taxon>
        <taxon>Oleaceae</taxon>
        <taxon>Oleeae</taxon>
        <taxon>Olea</taxon>
    </lineage>
</organism>
<dbReference type="EMBL" id="CACTIH010010545">
    <property type="protein sequence ID" value="CAA3033349.1"/>
    <property type="molecule type" value="Genomic_DNA"/>
</dbReference>
<evidence type="ECO:0000313" key="2">
    <source>
        <dbReference type="Proteomes" id="UP000594638"/>
    </source>
</evidence>
<proteinExistence type="predicted"/>
<reference evidence="1 2" key="1">
    <citation type="submission" date="2019-12" db="EMBL/GenBank/DDBJ databases">
        <authorList>
            <person name="Alioto T."/>
            <person name="Alioto T."/>
            <person name="Gomez Garrido J."/>
        </authorList>
    </citation>
    <scope>NUCLEOTIDE SEQUENCE [LARGE SCALE GENOMIC DNA]</scope>
</reference>
<protein>
    <submittedName>
        <fullName evidence="1">Uncharacterized protein</fullName>
    </submittedName>
</protein>
<feature type="non-terminal residue" evidence="1">
    <location>
        <position position="88"/>
    </location>
</feature>
<gene>
    <name evidence="1" type="ORF">OLEA9_A080241</name>
</gene>
<keyword evidence="2" id="KW-1185">Reference proteome</keyword>
<name>A0A8S0VP23_OLEEU</name>
<dbReference type="AlphaFoldDB" id="A0A8S0VP23"/>
<accession>A0A8S0VP23</accession>
<dbReference type="Gramene" id="OE9A080241T1">
    <property type="protein sequence ID" value="OE9A080241C1"/>
    <property type="gene ID" value="OE9A080241"/>
</dbReference>
<sequence length="88" mass="9207">MLFVTEEEVMFGAMSFKGRVSILHDVLDASDGGLATGLVHPSDGLLSNGFPCSSRPRLKFKARCMSASSSDVAVVPPDAAYSGLTAVE</sequence>
<dbReference type="Proteomes" id="UP000594638">
    <property type="component" value="Unassembled WGS sequence"/>
</dbReference>